<keyword evidence="3" id="KW-1185">Reference proteome</keyword>
<dbReference type="RefSeq" id="WP_093975147.1">
    <property type="nucleotide sequence ID" value="NZ_FXXQ01000011.1"/>
</dbReference>
<dbReference type="AlphaFoldDB" id="A0A238J2I1"/>
<accession>A0A238J2I1</accession>
<sequence length="114" mass="10643">MLKSTLTLSAIALAATAALASTPAEAGASGQHSAAASEHAGAASAHGSAAVGTSVSTAIAVPVIAAGSVLYVTGAALESVGDTVIGAGSDLANSSATPLIIDIHTAPNRAPALD</sequence>
<dbReference type="EMBL" id="FXXQ01000011">
    <property type="protein sequence ID" value="SMX24939.1"/>
    <property type="molecule type" value="Genomic_DNA"/>
</dbReference>
<gene>
    <name evidence="2" type="ORF">BOA8489_03072</name>
</gene>
<keyword evidence="1" id="KW-0732">Signal</keyword>
<proteinExistence type="predicted"/>
<evidence type="ECO:0000313" key="2">
    <source>
        <dbReference type="EMBL" id="SMX24939.1"/>
    </source>
</evidence>
<feature type="chain" id="PRO_5012782639" evidence="1">
    <location>
        <begin position="27"/>
        <end position="114"/>
    </location>
</feature>
<evidence type="ECO:0000313" key="3">
    <source>
        <dbReference type="Proteomes" id="UP000201838"/>
    </source>
</evidence>
<feature type="signal peptide" evidence="1">
    <location>
        <begin position="1"/>
        <end position="26"/>
    </location>
</feature>
<protein>
    <submittedName>
        <fullName evidence="2">Uncharacterized protein</fullName>
    </submittedName>
</protein>
<reference evidence="2 3" key="1">
    <citation type="submission" date="2017-05" db="EMBL/GenBank/DDBJ databases">
        <authorList>
            <person name="Song R."/>
            <person name="Chenine A.L."/>
            <person name="Ruprecht R.M."/>
        </authorList>
    </citation>
    <scope>NUCLEOTIDE SEQUENCE [LARGE SCALE GENOMIC DNA]</scope>
    <source>
        <strain evidence="2 3">CECT 8489</strain>
    </source>
</reference>
<name>A0A238J2I1_9RHOB</name>
<dbReference type="Proteomes" id="UP000201838">
    <property type="component" value="Unassembled WGS sequence"/>
</dbReference>
<organism evidence="2 3">
    <name type="scientific">Boseongicola aestuarii</name>
    <dbReference type="NCBI Taxonomy" id="1470561"/>
    <lineage>
        <taxon>Bacteria</taxon>
        <taxon>Pseudomonadati</taxon>
        <taxon>Pseudomonadota</taxon>
        <taxon>Alphaproteobacteria</taxon>
        <taxon>Rhodobacterales</taxon>
        <taxon>Paracoccaceae</taxon>
        <taxon>Boseongicola</taxon>
    </lineage>
</organism>
<evidence type="ECO:0000256" key="1">
    <source>
        <dbReference type="SAM" id="SignalP"/>
    </source>
</evidence>